<evidence type="ECO:0000313" key="10">
    <source>
        <dbReference type="EMBL" id="OBA21890.1"/>
    </source>
</evidence>
<gene>
    <name evidence="10" type="ORF">METBIDRAFT_39643</name>
</gene>
<dbReference type="GO" id="GO:0005802">
    <property type="term" value="C:trans-Golgi network"/>
    <property type="evidence" value="ECO:0007669"/>
    <property type="project" value="TreeGrafter"/>
</dbReference>
<evidence type="ECO:0000313" key="11">
    <source>
        <dbReference type="Proteomes" id="UP000092555"/>
    </source>
</evidence>
<evidence type="ECO:0000256" key="3">
    <source>
        <dbReference type="ARBA" id="ARBA00022927"/>
    </source>
</evidence>
<dbReference type="GO" id="GO:0005768">
    <property type="term" value="C:endosome"/>
    <property type="evidence" value="ECO:0007669"/>
    <property type="project" value="TreeGrafter"/>
</dbReference>
<organism evidence="10 11">
    <name type="scientific">Metschnikowia bicuspidata var. bicuspidata NRRL YB-4993</name>
    <dbReference type="NCBI Taxonomy" id="869754"/>
    <lineage>
        <taxon>Eukaryota</taxon>
        <taxon>Fungi</taxon>
        <taxon>Dikarya</taxon>
        <taxon>Ascomycota</taxon>
        <taxon>Saccharomycotina</taxon>
        <taxon>Pichiomycetes</taxon>
        <taxon>Metschnikowiaceae</taxon>
        <taxon>Metschnikowia</taxon>
    </lineage>
</organism>
<keyword evidence="3" id="KW-0653">Protein transport</keyword>
<dbReference type="Pfam" id="PF04118">
    <property type="entry name" value="Dopey_N"/>
    <property type="match status" value="1"/>
</dbReference>
<feature type="domain" description="DOP1-like C-terminal" evidence="9">
    <location>
        <begin position="1226"/>
        <end position="1664"/>
    </location>
</feature>
<evidence type="ECO:0000256" key="2">
    <source>
        <dbReference type="ARBA" id="ARBA00022448"/>
    </source>
</evidence>
<dbReference type="STRING" id="869754.A0A1A0HD39"/>
<evidence type="ECO:0000259" key="8">
    <source>
        <dbReference type="Pfam" id="PF24597"/>
    </source>
</evidence>
<keyword evidence="11" id="KW-1185">Reference proteome</keyword>
<dbReference type="PANTHER" id="PTHR14042:SF24">
    <property type="entry name" value="PROTEIN DOPEY-1 HOMOLOG"/>
    <property type="match status" value="1"/>
</dbReference>
<evidence type="ECO:0000256" key="1">
    <source>
        <dbReference type="ARBA" id="ARBA00004395"/>
    </source>
</evidence>
<dbReference type="PANTHER" id="PTHR14042">
    <property type="entry name" value="DOPEY-RELATED"/>
    <property type="match status" value="1"/>
</dbReference>
<dbReference type="InterPro" id="IPR056458">
    <property type="entry name" value="TPR_DOP1_M"/>
</dbReference>
<comment type="similarity">
    <text evidence="6">Belongs to the DOP1 family.</text>
</comment>
<dbReference type="SUPFAM" id="SSF48371">
    <property type="entry name" value="ARM repeat"/>
    <property type="match status" value="1"/>
</dbReference>
<evidence type="ECO:0000256" key="6">
    <source>
        <dbReference type="ARBA" id="ARBA00046326"/>
    </source>
</evidence>
<dbReference type="Proteomes" id="UP000092555">
    <property type="component" value="Unassembled WGS sequence"/>
</dbReference>
<dbReference type="GO" id="GO:0005829">
    <property type="term" value="C:cytosol"/>
    <property type="evidence" value="ECO:0007669"/>
    <property type="project" value="GOC"/>
</dbReference>
<sequence>MDLSGSGFLRAIPGFGSLATMSSEMTPRDKRIYSQVEKTLASFGDLDEWADYIAFLARLKKLLLLPAESPHLIPWLPLADQVLAKLALCLSPLLPNGVHSKTLELYENIFDALDINLLNRDIAVWLPGILPVVSFGSMQVKPQVISLYKNSLIIHLTPATLKKITKPVLLSLLCGLDDENSEVFGDVMSLLDSFKAKMASSAHFWQNFFVCVITSPEKRLGALNWCSARLPVFSAIELGAELKFSAEAQACLSSESGLLIRAFASALNTRSSFNQANDIIVMRGFFDLLLSHLPLDSPVVTQVISVQDKELLIMACCRVTLKKDMSLNRRLWKWLLGPDNGEESIQLEDGKTYFSKHALQTIDYALKLLISSGDTQQKLDAYNISLAMIMDRWEISQYITALVFKPIIESCFKAVQTNDARAPELLAAGKRFFDQVEACHIWHFVTHDLILQPEGESRLHVIDFLLKNFTFPEDEDNVHAPLAVIAFILRNEASEPTVSTLELLVELVLLRTLFSTGELEKPAFRSKDNLLRTISDYYASGLQSGNELAPINALEISHVLMTSIEHWYIQSMSQGTLSDRLASLLCDLLASVPHQKGVSYLDEDLLKTTFLQYPEFDCVSRESNCGAPAMFGIVKLYQFLIKSMSFFEKSKMLKIILSNLWETLISLYPANYQVEAVRCIFDLRIYFEVHEIEAGISYLLLQTSEKIRFHCFYKLWSLSQDVNESEMLLSNPLFVVLDSFRDMSPGSLVDAQKFVYNVCNDGSANRLLKIVTGPLLTFPIVQKQRTTIGPHDDFKLFAYYLETILNLLHSNDKELKESLAHEFVPAENAGRVELFTSNEWDVSNYKTLLLNIIQKCLTLKFPEDSVEENNVLRNFTSCISKVLELYSLLLTGSETDFLKHFDLLIRSCLYYVSESRMRDMDLEVIESMFIKHIREFLDIAKSMNANVLQPQTDSNSGSPSFVTFINRGITTCTSPTLLEKWLSLMKSTLYLLDNSIYGEMLIFNQTIIEKMNSCFSAIKKFENFDNCCDSESFLSICLTGLEDLLSICHSYLMTPAPSSTTKAQQGENGFFGNVILGVFQIESPQVKSEVEQRVYSVIIAFQDAIKAAFAIWSWANSKPVAEGMTSDFYSQKSIIYMSNKLKFRAKKLLGNLSELERQETIETILETDEATDTKIKIIHVLDSGHSQLSLPHILNSILTRCLPQNLSDRQKSTMYSSINEINLAQFLVPYYNSIDFDTMDEIWEMTLGFIKEVSLNPGNFKHFLLTILQVVQVVSHKVQARKLNDDKRSARDLSNYFLSILNAAISKKSAMASSDLKVKSKKNDDEEESQVEELALLIGSFGDIIQDQDRIVTAVTNITSTVIAPQVKLKAIAVPSSILKLILQIGKHHPIKAWKQVVFETFVDNSFFQNGKHNLDQWRTIIGVWIKSDKERMSELVNKITPPVQSSAANIFIWNDNSEVEDRAMVLRRISYLILVQPKDFFVKNLDGIMGRLSTALNSTCPPLYKSEALSVFRALSLKFSEGHLLPYWSLVVQSLVEVFSAALAKNSKHFSGIEAEELALILSACKLLDQLLLIQFDEINLTSWLFVSRGSVVNDECSSSLIDRLALKSESLLTKEDPLNVQGPRENEKSKPLLLGVLEIKNIANLKKFFGLLGYINFERSYGLTEPDLDACEKDLFQDLGKHWA</sequence>
<keyword evidence="4" id="KW-0333">Golgi apparatus</keyword>
<proteinExistence type="inferred from homology"/>
<name>A0A1A0HD39_9ASCO</name>
<dbReference type="InterPro" id="IPR040314">
    <property type="entry name" value="DOP1"/>
</dbReference>
<evidence type="ECO:0000256" key="5">
    <source>
        <dbReference type="ARBA" id="ARBA00023136"/>
    </source>
</evidence>
<dbReference type="OrthoDB" id="297643at2759"/>
<reference evidence="10 11" key="1">
    <citation type="submission" date="2016-05" db="EMBL/GenBank/DDBJ databases">
        <title>Comparative genomics of biotechnologically important yeasts.</title>
        <authorList>
            <consortium name="DOE Joint Genome Institute"/>
            <person name="Riley R."/>
            <person name="Haridas S."/>
            <person name="Wolfe K.H."/>
            <person name="Lopes M.R."/>
            <person name="Hittinger C.T."/>
            <person name="Goker M."/>
            <person name="Salamov A."/>
            <person name="Wisecaver J."/>
            <person name="Long T.M."/>
            <person name="Aerts A.L."/>
            <person name="Barry K."/>
            <person name="Choi C."/>
            <person name="Clum A."/>
            <person name="Coughlan A.Y."/>
            <person name="Deshpande S."/>
            <person name="Douglass A.P."/>
            <person name="Hanson S.J."/>
            <person name="Klenk H.-P."/>
            <person name="LaButti K."/>
            <person name="Lapidus A."/>
            <person name="Lindquist E."/>
            <person name="Lipzen A."/>
            <person name="Meier-kolthoff J.P."/>
            <person name="Ohm R.A."/>
            <person name="Otillar R.P."/>
            <person name="Pangilinan J."/>
            <person name="Peng Y."/>
            <person name="Rokas A."/>
            <person name="Rosa C.A."/>
            <person name="Scheuner C."/>
            <person name="Sibirny A.A."/>
            <person name="Slot J.C."/>
            <person name="Stielow J.B."/>
            <person name="Sun H."/>
            <person name="Kurtzman C.P."/>
            <person name="Blackwell M."/>
            <person name="Grigoriev I.V."/>
            <person name="Jeffries T.W."/>
        </authorList>
    </citation>
    <scope>NUCLEOTIDE SEQUENCE [LARGE SCALE GENOMIC DNA]</scope>
    <source>
        <strain evidence="10 11">NRRL YB-4993</strain>
    </source>
</reference>
<keyword evidence="5" id="KW-0472">Membrane</keyword>
<dbReference type="GO" id="GO:0000139">
    <property type="term" value="C:Golgi membrane"/>
    <property type="evidence" value="ECO:0007669"/>
    <property type="project" value="UniProtKB-SubCell"/>
</dbReference>
<dbReference type="RefSeq" id="XP_018712386.1">
    <property type="nucleotide sequence ID" value="XM_018857162.1"/>
</dbReference>
<dbReference type="EMBL" id="LXTC01000002">
    <property type="protein sequence ID" value="OBA21890.1"/>
    <property type="molecule type" value="Genomic_DNA"/>
</dbReference>
<evidence type="ECO:0000259" key="9">
    <source>
        <dbReference type="Pfam" id="PF24598"/>
    </source>
</evidence>
<evidence type="ECO:0000259" key="7">
    <source>
        <dbReference type="Pfam" id="PF04118"/>
    </source>
</evidence>
<dbReference type="GO" id="GO:0015031">
    <property type="term" value="P:protein transport"/>
    <property type="evidence" value="ECO:0007669"/>
    <property type="project" value="UniProtKB-KW"/>
</dbReference>
<comment type="subcellular location">
    <subcellularLocation>
        <location evidence="1">Golgi apparatus membrane</location>
        <topology evidence="1">Peripheral membrane protein</topology>
    </subcellularLocation>
</comment>
<feature type="domain" description="DOP1-like middle TPR" evidence="8">
    <location>
        <begin position="353"/>
        <end position="538"/>
    </location>
</feature>
<protein>
    <submittedName>
        <fullName evidence="10">Uncharacterized protein</fullName>
    </submittedName>
</protein>
<dbReference type="GO" id="GO:0006895">
    <property type="term" value="P:Golgi to endosome transport"/>
    <property type="evidence" value="ECO:0007669"/>
    <property type="project" value="InterPro"/>
</dbReference>
<evidence type="ECO:0000256" key="4">
    <source>
        <dbReference type="ARBA" id="ARBA00023034"/>
    </source>
</evidence>
<dbReference type="InterPro" id="IPR007249">
    <property type="entry name" value="DOP1_N"/>
</dbReference>
<feature type="domain" description="DOP1 N-terminal" evidence="7">
    <location>
        <begin position="28"/>
        <end position="339"/>
    </location>
</feature>
<keyword evidence="2" id="KW-0813">Transport</keyword>
<dbReference type="InterPro" id="IPR056457">
    <property type="entry name" value="DOP1_C"/>
</dbReference>
<dbReference type="Pfam" id="PF24598">
    <property type="entry name" value="DOP1_C"/>
    <property type="match status" value="1"/>
</dbReference>
<accession>A0A1A0HD39</accession>
<dbReference type="InterPro" id="IPR016024">
    <property type="entry name" value="ARM-type_fold"/>
</dbReference>
<comment type="caution">
    <text evidence="10">The sequence shown here is derived from an EMBL/GenBank/DDBJ whole genome shotgun (WGS) entry which is preliminary data.</text>
</comment>
<dbReference type="Pfam" id="PF24597">
    <property type="entry name" value="TPR_DOP1_M"/>
    <property type="match status" value="1"/>
</dbReference>
<dbReference type="GeneID" id="30030138"/>